<dbReference type="Proteomes" id="UP001157125">
    <property type="component" value="Unassembled WGS sequence"/>
</dbReference>
<keyword evidence="2" id="KW-1185">Reference proteome</keyword>
<dbReference type="Gene3D" id="3.40.190.10">
    <property type="entry name" value="Periplasmic binding protein-like II"/>
    <property type="match status" value="1"/>
</dbReference>
<dbReference type="EMBL" id="BSUN01000001">
    <property type="protein sequence ID" value="GMA36702.1"/>
    <property type="molecule type" value="Genomic_DNA"/>
</dbReference>
<reference evidence="2" key="1">
    <citation type="journal article" date="2019" name="Int. J. Syst. Evol. Microbiol.">
        <title>The Global Catalogue of Microorganisms (GCM) 10K type strain sequencing project: providing services to taxonomists for standard genome sequencing and annotation.</title>
        <authorList>
            <consortium name="The Broad Institute Genomics Platform"/>
            <consortium name="The Broad Institute Genome Sequencing Center for Infectious Disease"/>
            <person name="Wu L."/>
            <person name="Ma J."/>
        </authorList>
    </citation>
    <scope>NUCLEOTIDE SEQUENCE [LARGE SCALE GENOMIC DNA]</scope>
    <source>
        <strain evidence="2">NBRC 112299</strain>
    </source>
</reference>
<sequence>MAEEAGFEDRPFLLYTNGTAGDGYSSYPLQTSFGAPVFVQDESGSYTTEVGMGGEAGEAYAQFLYDNGQAGTGYFSDTIDYDTSNEPVRVG</sequence>
<evidence type="ECO:0000313" key="1">
    <source>
        <dbReference type="EMBL" id="GMA36702.1"/>
    </source>
</evidence>
<proteinExistence type="predicted"/>
<organism evidence="1 2">
    <name type="scientific">Demequina litorisediminis</name>
    <dbReference type="NCBI Taxonomy" id="1849022"/>
    <lineage>
        <taxon>Bacteria</taxon>
        <taxon>Bacillati</taxon>
        <taxon>Actinomycetota</taxon>
        <taxon>Actinomycetes</taxon>
        <taxon>Micrococcales</taxon>
        <taxon>Demequinaceae</taxon>
        <taxon>Demequina</taxon>
    </lineage>
</organism>
<evidence type="ECO:0000313" key="2">
    <source>
        <dbReference type="Proteomes" id="UP001157125"/>
    </source>
</evidence>
<comment type="caution">
    <text evidence="1">The sequence shown here is derived from an EMBL/GenBank/DDBJ whole genome shotgun (WGS) entry which is preliminary data.</text>
</comment>
<name>A0ABQ6IFM4_9MICO</name>
<accession>A0ABQ6IFM4</accession>
<protein>
    <submittedName>
        <fullName evidence="1">Uncharacterized protein</fullName>
    </submittedName>
</protein>
<gene>
    <name evidence="1" type="ORF">GCM10025876_29060</name>
</gene>